<organism evidence="4 5">
    <name type="scientific">Lacihabitans lacunae</name>
    <dbReference type="NCBI Taxonomy" id="1028214"/>
    <lineage>
        <taxon>Bacteria</taxon>
        <taxon>Pseudomonadati</taxon>
        <taxon>Bacteroidota</taxon>
        <taxon>Cytophagia</taxon>
        <taxon>Cytophagales</taxon>
        <taxon>Leadbetterellaceae</taxon>
        <taxon>Lacihabitans</taxon>
    </lineage>
</organism>
<reference evidence="5" key="1">
    <citation type="journal article" date="2019" name="Int. J. Syst. Evol. Microbiol.">
        <title>The Global Catalogue of Microorganisms (GCM) 10K type strain sequencing project: providing services to taxonomists for standard genome sequencing and annotation.</title>
        <authorList>
            <consortium name="The Broad Institute Genomics Platform"/>
            <consortium name="The Broad Institute Genome Sequencing Center for Infectious Disease"/>
            <person name="Wu L."/>
            <person name="Ma J."/>
        </authorList>
    </citation>
    <scope>NUCLEOTIDE SEQUENCE [LARGE SCALE GENOMIC DNA]</scope>
    <source>
        <strain evidence="5">CECT 7956</strain>
    </source>
</reference>
<accession>A0ABV7YZU3</accession>
<dbReference type="CDD" id="cd03443">
    <property type="entry name" value="PaaI_thioesterase"/>
    <property type="match status" value="1"/>
</dbReference>
<keyword evidence="2 4" id="KW-0378">Hydrolase</keyword>
<dbReference type="Pfam" id="PF03061">
    <property type="entry name" value="4HBT"/>
    <property type="match status" value="1"/>
</dbReference>
<dbReference type="InterPro" id="IPR003736">
    <property type="entry name" value="PAAI_dom"/>
</dbReference>
<dbReference type="PANTHER" id="PTHR21660:SF1">
    <property type="entry name" value="ACYL-COENZYME A THIOESTERASE 13"/>
    <property type="match status" value="1"/>
</dbReference>
<dbReference type="InterPro" id="IPR029069">
    <property type="entry name" value="HotDog_dom_sf"/>
</dbReference>
<dbReference type="RefSeq" id="WP_379838984.1">
    <property type="nucleotide sequence ID" value="NZ_JBHRYQ010000001.1"/>
</dbReference>
<dbReference type="SUPFAM" id="SSF54637">
    <property type="entry name" value="Thioesterase/thiol ester dehydrase-isomerase"/>
    <property type="match status" value="1"/>
</dbReference>
<gene>
    <name evidence="4" type="ORF">ACFOOI_15770</name>
</gene>
<evidence type="ECO:0000313" key="5">
    <source>
        <dbReference type="Proteomes" id="UP001595616"/>
    </source>
</evidence>
<comment type="caution">
    <text evidence="4">The sequence shown here is derived from an EMBL/GenBank/DDBJ whole genome shotgun (WGS) entry which is preliminary data.</text>
</comment>
<protein>
    <submittedName>
        <fullName evidence="4">PaaI family thioesterase</fullName>
        <ecNumber evidence="4">3.1.2.-</ecNumber>
    </submittedName>
</protein>
<dbReference type="Proteomes" id="UP001595616">
    <property type="component" value="Unassembled WGS sequence"/>
</dbReference>
<keyword evidence="5" id="KW-1185">Reference proteome</keyword>
<dbReference type="InterPro" id="IPR006683">
    <property type="entry name" value="Thioestr_dom"/>
</dbReference>
<dbReference type="PANTHER" id="PTHR21660">
    <property type="entry name" value="THIOESTERASE SUPERFAMILY MEMBER-RELATED"/>
    <property type="match status" value="1"/>
</dbReference>
<evidence type="ECO:0000256" key="2">
    <source>
        <dbReference type="ARBA" id="ARBA00022801"/>
    </source>
</evidence>
<sequence>MRDFIGKEAKDVSPSPFGRWINGKMIAMERGKTECEVLIRPEFANPGGILHGGAISGIFDEVMGVTTFTLANDGFYVAINLNVDFLKPGIVGETVLVKTEVIREGRNMIHAESRMYNANGALLAKASSNLALTQIHKK</sequence>
<dbReference type="NCBIfam" id="TIGR00369">
    <property type="entry name" value="unchar_dom_1"/>
    <property type="match status" value="1"/>
</dbReference>
<name>A0ABV7YZU3_9BACT</name>
<evidence type="ECO:0000259" key="3">
    <source>
        <dbReference type="Pfam" id="PF03061"/>
    </source>
</evidence>
<dbReference type="EMBL" id="JBHRYQ010000001">
    <property type="protein sequence ID" value="MFC3812119.1"/>
    <property type="molecule type" value="Genomic_DNA"/>
</dbReference>
<comment type="similarity">
    <text evidence="1">Belongs to the thioesterase PaaI family.</text>
</comment>
<dbReference type="EC" id="3.1.2.-" evidence="4"/>
<proteinExistence type="inferred from homology"/>
<feature type="domain" description="Thioesterase" evidence="3">
    <location>
        <begin position="47"/>
        <end position="123"/>
    </location>
</feature>
<dbReference type="InterPro" id="IPR039298">
    <property type="entry name" value="ACOT13"/>
</dbReference>
<evidence type="ECO:0000313" key="4">
    <source>
        <dbReference type="EMBL" id="MFC3812119.1"/>
    </source>
</evidence>
<evidence type="ECO:0000256" key="1">
    <source>
        <dbReference type="ARBA" id="ARBA00008324"/>
    </source>
</evidence>
<dbReference type="GO" id="GO:0016787">
    <property type="term" value="F:hydrolase activity"/>
    <property type="evidence" value="ECO:0007669"/>
    <property type="project" value="UniProtKB-KW"/>
</dbReference>
<dbReference type="Gene3D" id="3.10.129.10">
    <property type="entry name" value="Hotdog Thioesterase"/>
    <property type="match status" value="1"/>
</dbReference>